<dbReference type="GO" id="GO:0019239">
    <property type="term" value="F:deaminase activity"/>
    <property type="evidence" value="ECO:0007669"/>
    <property type="project" value="TreeGrafter"/>
</dbReference>
<dbReference type="AlphaFoldDB" id="A0A2S9XJF4"/>
<dbReference type="PANTHER" id="PTHR11271">
    <property type="entry name" value="GUANINE DEAMINASE"/>
    <property type="match status" value="1"/>
</dbReference>
<evidence type="ECO:0000256" key="3">
    <source>
        <dbReference type="ARBA" id="ARBA00022801"/>
    </source>
</evidence>
<proteinExistence type="predicted"/>
<dbReference type="RefSeq" id="WP_181198056.1">
    <property type="nucleotide sequence ID" value="NZ_PVNK01000201.1"/>
</dbReference>
<dbReference type="InterPro" id="IPR011059">
    <property type="entry name" value="Metal-dep_hydrolase_composite"/>
</dbReference>
<dbReference type="InterPro" id="IPR010252">
    <property type="entry name" value="HutF"/>
</dbReference>
<dbReference type="SUPFAM" id="SSF51556">
    <property type="entry name" value="Metallo-dependent hydrolases"/>
    <property type="match status" value="1"/>
</dbReference>
<dbReference type="Proteomes" id="UP000237968">
    <property type="component" value="Unassembled WGS sequence"/>
</dbReference>
<reference evidence="7 8" key="1">
    <citation type="submission" date="2018-03" db="EMBL/GenBank/DDBJ databases">
        <title>Draft Genome Sequences of the Obligatory Marine Myxobacteria Enhygromyxa salina SWB005.</title>
        <authorList>
            <person name="Poehlein A."/>
            <person name="Moghaddam J.A."/>
            <person name="Harms H."/>
            <person name="Alanjari M."/>
            <person name="Koenig G.M."/>
            <person name="Daniel R."/>
            <person name="Schaeberle T.F."/>
        </authorList>
    </citation>
    <scope>NUCLEOTIDE SEQUENCE [LARGE SCALE GENOMIC DNA]</scope>
    <source>
        <strain evidence="7 8">SWB005</strain>
    </source>
</reference>
<evidence type="ECO:0000256" key="1">
    <source>
        <dbReference type="ARBA" id="ARBA00001947"/>
    </source>
</evidence>
<feature type="domain" description="Amidohydrolase-related" evidence="6">
    <location>
        <begin position="74"/>
        <end position="444"/>
    </location>
</feature>
<dbReference type="PANTHER" id="PTHR11271:SF48">
    <property type="entry name" value="AMIDOHYDROLASE-RELATED DOMAIN-CONTAINING PROTEIN"/>
    <property type="match status" value="1"/>
</dbReference>
<name>A0A2S9XJF4_9BACT</name>
<dbReference type="InterPro" id="IPR006680">
    <property type="entry name" value="Amidohydro-rel"/>
</dbReference>
<evidence type="ECO:0000313" key="8">
    <source>
        <dbReference type="Proteomes" id="UP000237968"/>
    </source>
</evidence>
<keyword evidence="4" id="KW-0862">Zinc</keyword>
<dbReference type="GO" id="GO:0005829">
    <property type="term" value="C:cytosol"/>
    <property type="evidence" value="ECO:0007669"/>
    <property type="project" value="TreeGrafter"/>
</dbReference>
<dbReference type="EC" id="3.5.4.32" evidence="7"/>
<feature type="region of interest" description="Disordered" evidence="5">
    <location>
        <begin position="43"/>
        <end position="62"/>
    </location>
</feature>
<keyword evidence="8" id="KW-1185">Reference proteome</keyword>
<dbReference type="GO" id="GO:0046872">
    <property type="term" value="F:metal ion binding"/>
    <property type="evidence" value="ECO:0007669"/>
    <property type="project" value="UniProtKB-KW"/>
</dbReference>
<evidence type="ECO:0000313" key="7">
    <source>
        <dbReference type="EMBL" id="PRP92870.1"/>
    </source>
</evidence>
<protein>
    <submittedName>
        <fullName evidence="7">8-oxoguanine deaminase</fullName>
        <ecNumber evidence="7">3.5.4.32</ecNumber>
    </submittedName>
</protein>
<dbReference type="NCBIfam" id="NF006681">
    <property type="entry name" value="PRK09229.1-2"/>
    <property type="match status" value="1"/>
</dbReference>
<dbReference type="Gene3D" id="2.30.40.10">
    <property type="entry name" value="Urease, subunit C, domain 1"/>
    <property type="match status" value="1"/>
</dbReference>
<evidence type="ECO:0000256" key="4">
    <source>
        <dbReference type="ARBA" id="ARBA00022833"/>
    </source>
</evidence>
<dbReference type="GO" id="GO:0102127">
    <property type="term" value="F:8-oxoguanine deaminase activity"/>
    <property type="evidence" value="ECO:0007669"/>
    <property type="project" value="UniProtKB-EC"/>
</dbReference>
<evidence type="ECO:0000256" key="5">
    <source>
        <dbReference type="SAM" id="MobiDB-lite"/>
    </source>
</evidence>
<dbReference type="InterPro" id="IPR051607">
    <property type="entry name" value="Metallo-dep_hydrolases"/>
</dbReference>
<dbReference type="InterPro" id="IPR032466">
    <property type="entry name" value="Metal_Hydrolase"/>
</dbReference>
<dbReference type="Gene3D" id="3.20.20.140">
    <property type="entry name" value="Metal-dependent hydrolases"/>
    <property type="match status" value="1"/>
</dbReference>
<sequence length="459" mass="49530">MSASEVVGVTARLAWVELDGRPQLVREPEIRFDRATGTILSIRPNASRPNASLEDAPAPGQGLTPLHDLGPALLLPGMVNAHSHAFQRAIRGATHRRAATDPSSFWTWRAAMYEAANALDPDAVYAQTRACFAEMLGRGITCVGEFHYLHHGPDGRPYADPNELSRQVIRAAEDVGLRLSLLEVYYARSGPGSDGPQPEQRRFCDGSTDAYLARVDALRELAASVAWLELGVAPHSVRAVRADELARLAAYANEHRLPIHAHVSEQPVENQQCRDEHGRAPLELFADAGCLARERAFTAVHAIHVEAPELELLRAQQVCACPTTEADLGDGVVPAARWREHGATLALGSDSNAVIDLVQEARLLEMHARLRDQARLRLRDDAGQVAPVLLAAATTGGAQALARPELGRLAVGSPFDALALDLGHPMLDGVAEDRVVDALFLAGTAEPISQVWVGGKRRI</sequence>
<accession>A0A2S9XJF4</accession>
<dbReference type="NCBIfam" id="TIGR02022">
    <property type="entry name" value="hutF"/>
    <property type="match status" value="1"/>
</dbReference>
<gene>
    <name evidence="7" type="ORF">ENSA5_46350</name>
</gene>
<organism evidence="7 8">
    <name type="scientific">Enhygromyxa salina</name>
    <dbReference type="NCBI Taxonomy" id="215803"/>
    <lineage>
        <taxon>Bacteria</taxon>
        <taxon>Pseudomonadati</taxon>
        <taxon>Myxococcota</taxon>
        <taxon>Polyangia</taxon>
        <taxon>Nannocystales</taxon>
        <taxon>Nannocystaceae</taxon>
        <taxon>Enhygromyxa</taxon>
    </lineage>
</organism>
<comment type="cofactor">
    <cofactor evidence="1">
        <name>Zn(2+)</name>
        <dbReference type="ChEBI" id="CHEBI:29105"/>
    </cofactor>
</comment>
<comment type="caution">
    <text evidence="7">The sequence shown here is derived from an EMBL/GenBank/DDBJ whole genome shotgun (WGS) entry which is preliminary data.</text>
</comment>
<evidence type="ECO:0000256" key="2">
    <source>
        <dbReference type="ARBA" id="ARBA00022723"/>
    </source>
</evidence>
<dbReference type="EMBL" id="PVNK01000201">
    <property type="protein sequence ID" value="PRP92870.1"/>
    <property type="molecule type" value="Genomic_DNA"/>
</dbReference>
<evidence type="ECO:0000259" key="6">
    <source>
        <dbReference type="Pfam" id="PF01979"/>
    </source>
</evidence>
<keyword evidence="3 7" id="KW-0378">Hydrolase</keyword>
<dbReference type="Pfam" id="PF01979">
    <property type="entry name" value="Amidohydro_1"/>
    <property type="match status" value="1"/>
</dbReference>
<keyword evidence="2" id="KW-0479">Metal-binding</keyword>